<evidence type="ECO:0000259" key="1">
    <source>
        <dbReference type="Pfam" id="PF00190"/>
    </source>
</evidence>
<evidence type="ECO:0000313" key="3">
    <source>
        <dbReference type="Proteomes" id="UP000799767"/>
    </source>
</evidence>
<sequence>MASKLTPLKELKVLQFQIPSHGLVPNTSIQNKPLLIYKSAFPPSSINASQIESHLTSVGVVTPQWRYSMYPFDHFHSTSHEVLGIAAGKARLCFGHAENPKRVEEVLEKGDVVVLPAGVSHRLLKDEDGGFEMVGCYPRGCNWDMCYGKKGEEKQVESIKGLPWFTKDPVYGDDGPALNV</sequence>
<dbReference type="InterPro" id="IPR011051">
    <property type="entry name" value="RmlC_Cupin_sf"/>
</dbReference>
<dbReference type="InterPro" id="IPR014710">
    <property type="entry name" value="RmlC-like_jellyroll"/>
</dbReference>
<dbReference type="PANTHER" id="PTHR36448">
    <property type="entry name" value="BLR7373 PROTEIN"/>
    <property type="match status" value="1"/>
</dbReference>
<gene>
    <name evidence="2" type="ORF">BDY17DRAFT_304221</name>
</gene>
<dbReference type="PIRSF" id="PIRSF019307">
    <property type="entry name" value="UCP019307"/>
    <property type="match status" value="1"/>
</dbReference>
<dbReference type="Gene3D" id="2.60.120.10">
    <property type="entry name" value="Jelly Rolls"/>
    <property type="match status" value="1"/>
</dbReference>
<reference evidence="2" key="1">
    <citation type="journal article" date="2020" name="Stud. Mycol.">
        <title>101 Dothideomycetes genomes: a test case for predicting lifestyles and emergence of pathogens.</title>
        <authorList>
            <person name="Haridas S."/>
            <person name="Albert R."/>
            <person name="Binder M."/>
            <person name="Bloem J."/>
            <person name="Labutti K."/>
            <person name="Salamov A."/>
            <person name="Andreopoulos B."/>
            <person name="Baker S."/>
            <person name="Barry K."/>
            <person name="Bills G."/>
            <person name="Bluhm B."/>
            <person name="Cannon C."/>
            <person name="Castanera R."/>
            <person name="Culley D."/>
            <person name="Daum C."/>
            <person name="Ezra D."/>
            <person name="Gonzalez J."/>
            <person name="Henrissat B."/>
            <person name="Kuo A."/>
            <person name="Liang C."/>
            <person name="Lipzen A."/>
            <person name="Lutzoni F."/>
            <person name="Magnuson J."/>
            <person name="Mondo S."/>
            <person name="Nolan M."/>
            <person name="Ohm R."/>
            <person name="Pangilinan J."/>
            <person name="Park H.-J."/>
            <person name="Ramirez L."/>
            <person name="Alfaro M."/>
            <person name="Sun H."/>
            <person name="Tritt A."/>
            <person name="Yoshinaga Y."/>
            <person name="Zwiers L.-H."/>
            <person name="Turgeon B."/>
            <person name="Goodwin S."/>
            <person name="Spatafora J."/>
            <person name="Crous P."/>
            <person name="Grigoriev I."/>
        </authorList>
    </citation>
    <scope>NUCLEOTIDE SEQUENCE</scope>
    <source>
        <strain evidence="2">CBS 113389</strain>
    </source>
</reference>
<dbReference type="EMBL" id="MU001641">
    <property type="protein sequence ID" value="KAF2479577.1"/>
    <property type="molecule type" value="Genomic_DNA"/>
</dbReference>
<dbReference type="InterPro" id="IPR014500">
    <property type="entry name" value="UCP019307_cupin"/>
</dbReference>
<dbReference type="InterPro" id="IPR047121">
    <property type="entry name" value="YjiB-like"/>
</dbReference>
<name>A0A6A6PJY4_9PEZI</name>
<dbReference type="AlphaFoldDB" id="A0A6A6PJY4"/>
<protein>
    <submittedName>
        <fullName evidence="2">Cupin domain-containing protein</fullName>
    </submittedName>
</protein>
<dbReference type="SUPFAM" id="SSF51182">
    <property type="entry name" value="RmlC-like cupins"/>
    <property type="match status" value="1"/>
</dbReference>
<accession>A0A6A6PJY4</accession>
<dbReference type="CDD" id="cd02219">
    <property type="entry name" value="cupin_YjlB-like"/>
    <property type="match status" value="1"/>
</dbReference>
<dbReference type="GeneID" id="54475693"/>
<dbReference type="InterPro" id="IPR006045">
    <property type="entry name" value="Cupin_1"/>
</dbReference>
<keyword evidence="3" id="KW-1185">Reference proteome</keyword>
<dbReference type="PANTHER" id="PTHR36448:SF3">
    <property type="entry name" value="CUPIN TYPE-2 DOMAIN-CONTAINING PROTEIN"/>
    <property type="match status" value="1"/>
</dbReference>
<dbReference type="Pfam" id="PF00190">
    <property type="entry name" value="Cupin_1"/>
    <property type="match status" value="1"/>
</dbReference>
<dbReference type="Proteomes" id="UP000799767">
    <property type="component" value="Unassembled WGS sequence"/>
</dbReference>
<evidence type="ECO:0000313" key="2">
    <source>
        <dbReference type="EMBL" id="KAF2479577.1"/>
    </source>
</evidence>
<feature type="domain" description="Cupin type-1" evidence="1">
    <location>
        <begin position="69"/>
        <end position="121"/>
    </location>
</feature>
<proteinExistence type="predicted"/>
<dbReference type="OrthoDB" id="2589563at2759"/>
<dbReference type="RefSeq" id="XP_033586147.1">
    <property type="nucleotide sequence ID" value="XM_033734691.1"/>
</dbReference>
<organism evidence="2 3">
    <name type="scientific">Neohortaea acidophila</name>
    <dbReference type="NCBI Taxonomy" id="245834"/>
    <lineage>
        <taxon>Eukaryota</taxon>
        <taxon>Fungi</taxon>
        <taxon>Dikarya</taxon>
        <taxon>Ascomycota</taxon>
        <taxon>Pezizomycotina</taxon>
        <taxon>Dothideomycetes</taxon>
        <taxon>Dothideomycetidae</taxon>
        <taxon>Mycosphaerellales</taxon>
        <taxon>Teratosphaeriaceae</taxon>
        <taxon>Neohortaea</taxon>
    </lineage>
</organism>